<feature type="transmembrane region" description="Helical" evidence="1">
    <location>
        <begin position="27"/>
        <end position="51"/>
    </location>
</feature>
<keyword evidence="1" id="KW-1133">Transmembrane helix</keyword>
<organism evidence="2 3">
    <name type="scientific">Kuenenia stuttgartiensis</name>
    <dbReference type="NCBI Taxonomy" id="174633"/>
    <lineage>
        <taxon>Bacteria</taxon>
        <taxon>Pseudomonadati</taxon>
        <taxon>Planctomycetota</taxon>
        <taxon>Candidatus Brocadiia</taxon>
        <taxon>Candidatus Brocadiales</taxon>
        <taxon>Candidatus Brocadiaceae</taxon>
        <taxon>Candidatus Kuenenia</taxon>
    </lineage>
</organism>
<reference evidence="2 3" key="1">
    <citation type="submission" date="2020-02" db="EMBL/GenBank/DDBJ databases">
        <title>Newly sequenced genome of strain CSTR1 showed variability in Candidatus Kuenenia stuttgartiensis genomes.</title>
        <authorList>
            <person name="Ding C."/>
            <person name="Adrian L."/>
        </authorList>
    </citation>
    <scope>NUCLEOTIDE SEQUENCE [LARGE SCALE GENOMIC DNA]</scope>
    <source>
        <strain evidence="2 3">CSTR1</strain>
    </source>
</reference>
<name>A0A6G7GRI7_KUEST</name>
<evidence type="ECO:0000313" key="3">
    <source>
        <dbReference type="Proteomes" id="UP000501926"/>
    </source>
</evidence>
<dbReference type="EMBL" id="CP049055">
    <property type="protein sequence ID" value="QII11919.1"/>
    <property type="molecule type" value="Genomic_DNA"/>
</dbReference>
<dbReference type="AlphaFoldDB" id="A0A6G7GRI7"/>
<evidence type="ECO:0000256" key="1">
    <source>
        <dbReference type="SAM" id="Phobius"/>
    </source>
</evidence>
<proteinExistence type="predicted"/>
<protein>
    <submittedName>
        <fullName evidence="2">Uncharacterized protein</fullName>
    </submittedName>
</protein>
<sequence>MDDRFTILCKCRDFIAEILAEILRTPYVILGIFTFLLWYQASAGVVCSWDYHTSDPS</sequence>
<keyword evidence="1" id="KW-0812">Transmembrane</keyword>
<evidence type="ECO:0000313" key="2">
    <source>
        <dbReference type="EMBL" id="QII11919.1"/>
    </source>
</evidence>
<dbReference type="Proteomes" id="UP000501926">
    <property type="component" value="Chromosome"/>
</dbReference>
<accession>A0A6G7GRI7</accession>
<keyword evidence="1" id="KW-0472">Membrane</keyword>
<gene>
    <name evidence="2" type="ORF">KsCSTR_25400</name>
</gene>